<dbReference type="EMBL" id="FOKJ01000155">
    <property type="protein sequence ID" value="SFB64171.1"/>
    <property type="molecule type" value="Genomic_DNA"/>
</dbReference>
<sequence>MRFFSCISVRKIWRFMGSWSRSLFSVLGVRRALKSLFFLAGVFVGQSVFAVDYYWRINGTGLFDTTLQFPSALSACQAFFDNLKSPGDVFSWIGLTGPTDTESWCYVRYPSGTQRYSALVDRYGTSCPAGSTYSVSTGACVPNDPCLPTVGQTVSHQYRVGDFTGAGKVGGHTDPPQTVCSSQCQYSWNGGSPTRMYRYESGAPNGVFGAFTYQGNGVSCTSSEAPQTAPSPAAPTSDTSSQCTEKVTNADGSIGYTCQSSEVFKNPGAFTCGTVDTGSGAEFTCVAKTPSPKLVDKQVTTQVTEKTNADGSKDTTTTTTTTKTSCSGVDSCSPTTTTNVSNDSTKADGSAGDTTSTCTGSGCSTPESEAEEEQEDEEGPTVSGDGVCTATPACSGDAIQCAILRQTHDARCKDEEFRNLDDAQSKIQTALNSEFGGSDYQPLTATAGNTHTLDGMLDTSTRFSKSCPMLPVVSYTWVGGAPGALDLNVAGLCTYLEWMGYLMVAFAMRGGAEIIARGFV</sequence>
<organism evidence="2 3">
    <name type="scientific">Azotobacter beijerinckii</name>
    <dbReference type="NCBI Taxonomy" id="170623"/>
    <lineage>
        <taxon>Bacteria</taxon>
        <taxon>Pseudomonadati</taxon>
        <taxon>Pseudomonadota</taxon>
        <taxon>Gammaproteobacteria</taxon>
        <taxon>Pseudomonadales</taxon>
        <taxon>Pseudomonadaceae</taxon>
        <taxon>Azotobacter</taxon>
    </lineage>
</organism>
<name>A0A1I1CND8_9GAMM</name>
<dbReference type="Proteomes" id="UP000198861">
    <property type="component" value="Unassembled WGS sequence"/>
</dbReference>
<evidence type="ECO:0000313" key="3">
    <source>
        <dbReference type="Proteomes" id="UP000198861"/>
    </source>
</evidence>
<proteinExistence type="predicted"/>
<feature type="compositionally biased region" description="Low complexity" evidence="1">
    <location>
        <begin position="221"/>
        <end position="241"/>
    </location>
</feature>
<evidence type="ECO:0000313" key="2">
    <source>
        <dbReference type="EMBL" id="SFB64171.1"/>
    </source>
</evidence>
<evidence type="ECO:0000256" key="1">
    <source>
        <dbReference type="SAM" id="MobiDB-lite"/>
    </source>
</evidence>
<reference evidence="2 3" key="1">
    <citation type="submission" date="2016-10" db="EMBL/GenBank/DDBJ databases">
        <authorList>
            <person name="Varghese N."/>
            <person name="Submissions S."/>
        </authorList>
    </citation>
    <scope>NUCLEOTIDE SEQUENCE [LARGE SCALE GENOMIC DNA]</scope>
    <source>
        <strain evidence="2 3">DSM 282</strain>
    </source>
</reference>
<feature type="region of interest" description="Disordered" evidence="1">
    <location>
        <begin position="221"/>
        <end position="244"/>
    </location>
</feature>
<feature type="compositionally biased region" description="Low complexity" evidence="1">
    <location>
        <begin position="348"/>
        <end position="367"/>
    </location>
</feature>
<comment type="caution">
    <text evidence="2">The sequence shown here is derived from an EMBL/GenBank/DDBJ whole genome shotgun (WGS) entry which is preliminary data.</text>
</comment>
<feature type="region of interest" description="Disordered" evidence="1">
    <location>
        <begin position="298"/>
        <end position="386"/>
    </location>
</feature>
<gene>
    <name evidence="2" type="ORF">SAMN04244571_04646</name>
</gene>
<protein>
    <submittedName>
        <fullName evidence="2">Uncharacterized protein</fullName>
    </submittedName>
</protein>
<feature type="compositionally biased region" description="Low complexity" evidence="1">
    <location>
        <begin position="315"/>
        <end position="324"/>
    </location>
</feature>
<feature type="compositionally biased region" description="Polar residues" evidence="1">
    <location>
        <begin position="325"/>
        <end position="344"/>
    </location>
</feature>
<feature type="compositionally biased region" description="Acidic residues" evidence="1">
    <location>
        <begin position="368"/>
        <end position="379"/>
    </location>
</feature>
<accession>A0A1I1CND8</accession>
<keyword evidence="3" id="KW-1185">Reference proteome</keyword>